<dbReference type="InterPro" id="IPR029063">
    <property type="entry name" value="SAM-dependent_MTases_sf"/>
</dbReference>
<evidence type="ECO:0000313" key="3">
    <source>
        <dbReference type="Proteomes" id="UP000256269"/>
    </source>
</evidence>
<dbReference type="AlphaFoldDB" id="A0A3E0H6Y7"/>
<dbReference type="InterPro" id="IPR013216">
    <property type="entry name" value="Methyltransf_11"/>
</dbReference>
<dbReference type="SUPFAM" id="SSF53335">
    <property type="entry name" value="S-adenosyl-L-methionine-dependent methyltransferases"/>
    <property type="match status" value="1"/>
</dbReference>
<proteinExistence type="predicted"/>
<reference evidence="2 3" key="1">
    <citation type="submission" date="2018-08" db="EMBL/GenBank/DDBJ databases">
        <title>Genomic Encyclopedia of Archaeal and Bacterial Type Strains, Phase II (KMG-II): from individual species to whole genera.</title>
        <authorList>
            <person name="Goeker M."/>
        </authorList>
    </citation>
    <scope>NUCLEOTIDE SEQUENCE [LARGE SCALE GENOMIC DNA]</scope>
    <source>
        <strain evidence="2 3">DSM 45791</strain>
    </source>
</reference>
<organism evidence="2 3">
    <name type="scientific">Kutzneria buriramensis</name>
    <dbReference type="NCBI Taxonomy" id="1045776"/>
    <lineage>
        <taxon>Bacteria</taxon>
        <taxon>Bacillati</taxon>
        <taxon>Actinomycetota</taxon>
        <taxon>Actinomycetes</taxon>
        <taxon>Pseudonocardiales</taxon>
        <taxon>Pseudonocardiaceae</taxon>
        <taxon>Kutzneria</taxon>
    </lineage>
</organism>
<dbReference type="GO" id="GO:0032259">
    <property type="term" value="P:methylation"/>
    <property type="evidence" value="ECO:0007669"/>
    <property type="project" value="UniProtKB-KW"/>
</dbReference>
<keyword evidence="2" id="KW-0489">Methyltransferase</keyword>
<feature type="domain" description="Methyltransferase type 11" evidence="1">
    <location>
        <begin position="51"/>
        <end position="145"/>
    </location>
</feature>
<keyword evidence="2" id="KW-0808">Transferase</keyword>
<protein>
    <submittedName>
        <fullName evidence="2">Methyltransferase family protein</fullName>
    </submittedName>
</protein>
<dbReference type="Gene3D" id="3.40.50.150">
    <property type="entry name" value="Vaccinia Virus protein VP39"/>
    <property type="match status" value="1"/>
</dbReference>
<dbReference type="CDD" id="cd02440">
    <property type="entry name" value="AdoMet_MTases"/>
    <property type="match status" value="1"/>
</dbReference>
<evidence type="ECO:0000259" key="1">
    <source>
        <dbReference type="Pfam" id="PF08241"/>
    </source>
</evidence>
<sequence length="237" mass="26276">MTNVLKKAYDATWGKYVFAGMYDKFLAKVEAAGLADKRHEFLKPAYGKTVELGTGTGLNLAHYPDAVTELVLTEPYPHMVAKLEEKIRNYPKRVQLTVAGAEKLPFADASIDTVAAAMILCTVRDPGPALAEIRRVLKPGGQYLFLEHVRNADPRVARKQDIIQKGWYWFGNECHCNRPTVQTLRDSSFDIEDLQETKMPGAWEFIEAMVIGRAVRPITDKTSPATVSVGKSDGCGC</sequence>
<accession>A0A3E0H6Y7</accession>
<dbReference type="PANTHER" id="PTHR45036:SF1">
    <property type="entry name" value="METHYLTRANSFERASE LIKE 7A"/>
    <property type="match status" value="1"/>
</dbReference>
<dbReference type="InterPro" id="IPR052356">
    <property type="entry name" value="Thiol_S-MT"/>
</dbReference>
<dbReference type="Proteomes" id="UP000256269">
    <property type="component" value="Unassembled WGS sequence"/>
</dbReference>
<name>A0A3E0H6Y7_9PSEU</name>
<comment type="caution">
    <text evidence="2">The sequence shown here is derived from an EMBL/GenBank/DDBJ whole genome shotgun (WGS) entry which is preliminary data.</text>
</comment>
<dbReference type="RefSeq" id="WP_116178544.1">
    <property type="nucleotide sequence ID" value="NZ_CP144375.1"/>
</dbReference>
<gene>
    <name evidence="2" type="ORF">BCF44_11340</name>
</gene>
<dbReference type="EMBL" id="QUNO01000013">
    <property type="protein sequence ID" value="REH39185.1"/>
    <property type="molecule type" value="Genomic_DNA"/>
</dbReference>
<dbReference type="PANTHER" id="PTHR45036">
    <property type="entry name" value="METHYLTRANSFERASE LIKE 7B"/>
    <property type="match status" value="1"/>
</dbReference>
<dbReference type="OrthoDB" id="65624at2"/>
<keyword evidence="3" id="KW-1185">Reference proteome</keyword>
<dbReference type="Pfam" id="PF08241">
    <property type="entry name" value="Methyltransf_11"/>
    <property type="match status" value="1"/>
</dbReference>
<dbReference type="GO" id="GO:0008757">
    <property type="term" value="F:S-adenosylmethionine-dependent methyltransferase activity"/>
    <property type="evidence" value="ECO:0007669"/>
    <property type="project" value="InterPro"/>
</dbReference>
<evidence type="ECO:0000313" key="2">
    <source>
        <dbReference type="EMBL" id="REH39185.1"/>
    </source>
</evidence>